<dbReference type="Proteomes" id="UP000050795">
    <property type="component" value="Unassembled WGS sequence"/>
</dbReference>
<feature type="compositionally biased region" description="Polar residues" evidence="1">
    <location>
        <begin position="453"/>
        <end position="470"/>
    </location>
</feature>
<accession>A0AA85JKS8</accession>
<feature type="region of interest" description="Disordered" evidence="1">
    <location>
        <begin position="299"/>
        <end position="342"/>
    </location>
</feature>
<reference evidence="3" key="2">
    <citation type="submission" date="2023-11" db="UniProtKB">
        <authorList>
            <consortium name="WormBaseParasite"/>
        </authorList>
    </citation>
    <scope>IDENTIFICATION</scope>
</reference>
<feature type="compositionally biased region" description="Basic and acidic residues" evidence="1">
    <location>
        <begin position="618"/>
        <end position="634"/>
    </location>
</feature>
<feature type="compositionally biased region" description="Polar residues" evidence="1">
    <location>
        <begin position="159"/>
        <end position="176"/>
    </location>
</feature>
<feature type="compositionally biased region" description="Basic and acidic residues" evidence="1">
    <location>
        <begin position="471"/>
        <end position="487"/>
    </location>
</feature>
<dbReference type="AlphaFoldDB" id="A0AA85JKS8"/>
<evidence type="ECO:0000313" key="2">
    <source>
        <dbReference type="Proteomes" id="UP000050795"/>
    </source>
</evidence>
<feature type="compositionally biased region" description="Basic and acidic residues" evidence="1">
    <location>
        <begin position="177"/>
        <end position="191"/>
    </location>
</feature>
<name>A0AA85JKS8_TRIRE</name>
<feature type="region of interest" description="Disordered" evidence="1">
    <location>
        <begin position="446"/>
        <end position="489"/>
    </location>
</feature>
<dbReference type="WBParaSite" id="TREG1_27260.1">
    <property type="protein sequence ID" value="TREG1_27260.1"/>
    <property type="gene ID" value="TREG1_27260"/>
</dbReference>
<feature type="compositionally biased region" description="Polar residues" evidence="1">
    <location>
        <begin position="306"/>
        <end position="323"/>
    </location>
</feature>
<evidence type="ECO:0000256" key="1">
    <source>
        <dbReference type="SAM" id="MobiDB-lite"/>
    </source>
</evidence>
<sequence length="1110" mass="127469">MPSVGGKRRLNEGVSDEQKNDQRVCNHENYNYYAKCGQITSTRYNYYSESVIKTHGNYTRNSIEASAGLSCLNEDEQITRTGDNDESGADEFARMDENQVFEEDFHYKTCAYFSCLQQHIVPIDLANENNRLVDDHITMVLDTFCIYQERNDDSEKSQNDSAYQTSDSNHMNSNDVSDVKGRWDEDDSTRDSQDTFETTLEFSSFNRTKWSLLVNCHCKHSIDDPEKLSSFTEVTSDVNFSKWSDGESSNVISCNESDGMLHLQQHIVPIDLANENNRLVDDHITMVLDTFCIYQERNDDSEKSQNDSAYQTSDSNHMNSNDVSDVKGRWDEDDSTRDSQDTFETTLEFSSFNRTKWSLLVNCHCKHSIDDPEKLSSFTEVTSDVNFSKWSDGESSNVISCNESDGMLHLQQHIVPIDLANENNRLVDDHITMVLDTFCIYQERNDDSEKSQNDSAYQTSDSNHMNSNDVSDVKGRWDEDDSTRDSQDTFETTLEFSSFNRTKWSLLVNCHCKHSIDDPEKLSSFTEVTSDVNFSKWSDGESSNVISCNESDGMLHLQQHIVPIDLANENNRLVDDHITMVLDTFCIYQERNDDSEKSQNDSAYQTSDSNHMNSNDVSDVKGRWDEDDSTRDSQDTFETTLEFSSFNRTKWSLLVNCHCKHSIDDPEKLSSFTEVTSDVNFSKWSDGESSNVISCNESDGMLQSDSIGNFTSIKSDEIQPEDFMKRVELKERYEELIECIDCHQPAIHQIDGELNTISQNLALIASKLNDPDCDAHLTGTSLSTTGALFKQILGLEEIELEIRQTDENLCEIKFNPLFTTDSCQTEGIQKRLESTEGELIDMQFAIDNKLKHLKQFHQRLDEFTESIKTQLVWIREQESELEQYTIRHNNNESEALEKELNDFYMLIIKLNHYQRDSLQPMLNTYDKLTRNNFIWIEIDNMTEATSLDNKYTVVLHRNENEEPLTVNVSDILSLSTFSRRAVVDFGSTTGKPLTRFLLLENLIDEAQSVVVQRGPPENEFLIDWIASETDNNEFRSCYPAVSKRIHLSPLHGRALLKITWAPARNSTSEGVSTFHHVIQFRVNKTVGILIVTNLCLFKPYFWTTGFLDTW</sequence>
<feature type="region of interest" description="Disordered" evidence="1">
    <location>
        <begin position="1"/>
        <end position="21"/>
    </location>
</feature>
<proteinExistence type="predicted"/>
<organism evidence="2 3">
    <name type="scientific">Trichobilharzia regenti</name>
    <name type="common">Nasal bird schistosome</name>
    <dbReference type="NCBI Taxonomy" id="157069"/>
    <lineage>
        <taxon>Eukaryota</taxon>
        <taxon>Metazoa</taxon>
        <taxon>Spiralia</taxon>
        <taxon>Lophotrochozoa</taxon>
        <taxon>Platyhelminthes</taxon>
        <taxon>Trematoda</taxon>
        <taxon>Digenea</taxon>
        <taxon>Strigeidida</taxon>
        <taxon>Schistosomatoidea</taxon>
        <taxon>Schistosomatidae</taxon>
        <taxon>Trichobilharzia</taxon>
    </lineage>
</organism>
<feature type="compositionally biased region" description="Polar residues" evidence="1">
    <location>
        <begin position="600"/>
        <end position="617"/>
    </location>
</feature>
<protein>
    <submittedName>
        <fullName evidence="3">Uncharacterized protein</fullName>
    </submittedName>
</protein>
<keyword evidence="2" id="KW-1185">Reference proteome</keyword>
<reference evidence="2" key="1">
    <citation type="submission" date="2022-06" db="EMBL/GenBank/DDBJ databases">
        <authorList>
            <person name="Berger JAMES D."/>
            <person name="Berger JAMES D."/>
        </authorList>
    </citation>
    <scope>NUCLEOTIDE SEQUENCE [LARGE SCALE GENOMIC DNA]</scope>
</reference>
<feature type="region of interest" description="Disordered" evidence="1">
    <location>
        <begin position="152"/>
        <end position="191"/>
    </location>
</feature>
<feature type="compositionally biased region" description="Basic and acidic residues" evidence="1">
    <location>
        <begin position="324"/>
        <end position="340"/>
    </location>
</feature>
<feature type="region of interest" description="Disordered" evidence="1">
    <location>
        <begin position="593"/>
        <end position="636"/>
    </location>
</feature>
<evidence type="ECO:0000313" key="3">
    <source>
        <dbReference type="WBParaSite" id="TREG1_27260.1"/>
    </source>
</evidence>